<evidence type="ECO:0000313" key="2">
    <source>
        <dbReference type="Proteomes" id="UP000186720"/>
    </source>
</evidence>
<dbReference type="AlphaFoldDB" id="A0A1Q6A6P4"/>
<protein>
    <submittedName>
        <fullName evidence="1">Uncharacterized protein</fullName>
    </submittedName>
</protein>
<dbReference type="STRING" id="1302689.RG47T_5159"/>
<reference evidence="1 2" key="1">
    <citation type="submission" date="2016-11" db="EMBL/GenBank/DDBJ databases">
        <title>Whole Genome Sequencing of Mucilaginibacter polytrichastri RG4-7(T) isolated from the moss sample.</title>
        <authorList>
            <person name="Li Y."/>
        </authorList>
    </citation>
    <scope>NUCLEOTIDE SEQUENCE [LARGE SCALE GENOMIC DNA]</scope>
    <source>
        <strain evidence="1 2">RG4-7</strain>
    </source>
</reference>
<dbReference type="EMBL" id="MPPL01000001">
    <property type="protein sequence ID" value="OKS89674.1"/>
    <property type="molecule type" value="Genomic_DNA"/>
</dbReference>
<dbReference type="RefSeq" id="WP_074492929.1">
    <property type="nucleotide sequence ID" value="NZ_FPAM01000022.1"/>
</dbReference>
<accession>A0A1Q6A6P4</accession>
<gene>
    <name evidence="1" type="ORF">RG47T_5159</name>
</gene>
<proteinExistence type="predicted"/>
<organism evidence="1 2">
    <name type="scientific">Mucilaginibacter polytrichastri</name>
    <dbReference type="NCBI Taxonomy" id="1302689"/>
    <lineage>
        <taxon>Bacteria</taxon>
        <taxon>Pseudomonadati</taxon>
        <taxon>Bacteroidota</taxon>
        <taxon>Sphingobacteriia</taxon>
        <taxon>Sphingobacteriales</taxon>
        <taxon>Sphingobacteriaceae</taxon>
        <taxon>Mucilaginibacter</taxon>
    </lineage>
</organism>
<dbReference type="Proteomes" id="UP000186720">
    <property type="component" value="Unassembled WGS sequence"/>
</dbReference>
<evidence type="ECO:0000313" key="1">
    <source>
        <dbReference type="EMBL" id="OKS89674.1"/>
    </source>
</evidence>
<sequence>MKTLVKIGLTAMSGVIGLCLNVKAQELAKKTDTDVVKKDIPFDINLQLRSNYIWRGFKVSDAPITDVDIHYDFTKSKSLSVGVWGGTSFTGDYKEFDYYVSYTKPTYSFSIWDVNNFSNFPNADIFNYNPSSTSHFIDVRAGYKFGNSFPLSIDWATIILGRDTHPTDNGNVANSYSNYVELGYRFWKFETTELHVFVAGGFAFGRQANFYGSKPNIVNTGVTLNKDLIVFKYHIPMAATAMLNPEKKYGALSLVFNVF</sequence>
<keyword evidence="2" id="KW-1185">Reference proteome</keyword>
<comment type="caution">
    <text evidence="1">The sequence shown here is derived from an EMBL/GenBank/DDBJ whole genome shotgun (WGS) entry which is preliminary data.</text>
</comment>
<name>A0A1Q6A6P4_9SPHI</name>
<dbReference type="OrthoDB" id="638356at2"/>